<dbReference type="PANTHER" id="PTHR11712">
    <property type="entry name" value="POLYKETIDE SYNTHASE-RELATED"/>
    <property type="match status" value="1"/>
</dbReference>
<dbReference type="RefSeq" id="WP_185001992.1">
    <property type="nucleotide sequence ID" value="NZ_BAAAUI010000016.1"/>
</dbReference>
<comment type="caution">
    <text evidence="6">The sequence shown here is derived from an EMBL/GenBank/DDBJ whole genome shotgun (WGS) entry which is preliminary data.</text>
</comment>
<evidence type="ECO:0000256" key="4">
    <source>
        <dbReference type="RuleBase" id="RU003694"/>
    </source>
</evidence>
<sequence length="404" mass="41432">MSDQDVVVTGIGVLAPNGTDTESYWAATLKGESAIRPFTRFDTTGYPVRLAAEVPESEAELAFPRKLLPQTDRLTRLAMVCADAALADAAVDPAALGEYSMGVAVSGATGGLEFGQQQLQKLWGQGWEEVSPYMSFAWYYAVNSGQISIRNGMRGPSGVVISEQAGGLDSLAFARRRVRKGTAVMTAGGFDSMLCPYGLSTLSVAAGVCRGDDPDRAYLPFHPDSGGFVPGEGGAVLIMETRAGAAERGAPSVYGVLAGHGAAFDPEPAGGGALVRAARAALTEAGITAADVDVVFADAAGVPALDTAEATALRTIFGDRRVPVSAPKVLVGRLLSGGSALDAATALLSLRDGMIPAVPGIEPEQADPALDLVVGSPRAQEIGTALVLSRGHGGFASAMVLTRP</sequence>
<dbReference type="Pfam" id="PF00109">
    <property type="entry name" value="ketoacyl-synt"/>
    <property type="match status" value="1"/>
</dbReference>
<protein>
    <submittedName>
        <fullName evidence="6">Act minimal PKS chain-length factor (CLF/KS beta)</fullName>
        <ecNumber evidence="6">2.3.1.-</ecNumber>
    </submittedName>
</protein>
<dbReference type="EC" id="2.3.1.-" evidence="6"/>
<dbReference type="PROSITE" id="PS52004">
    <property type="entry name" value="KS3_2"/>
    <property type="match status" value="1"/>
</dbReference>
<dbReference type="InterPro" id="IPR016039">
    <property type="entry name" value="Thiolase-like"/>
</dbReference>
<dbReference type="Gene3D" id="3.40.47.10">
    <property type="match status" value="2"/>
</dbReference>
<comment type="similarity">
    <text evidence="1 4">Belongs to the thiolase-like superfamily. Beta-ketoacyl-ACP synthases family.</text>
</comment>
<dbReference type="PANTHER" id="PTHR11712:SF322">
    <property type="entry name" value="POLYKETIDE BETA-KETOACYL SYNTHASE 2-RELATED"/>
    <property type="match status" value="1"/>
</dbReference>
<dbReference type="AlphaFoldDB" id="A0A7W7CAI2"/>
<feature type="domain" description="Ketosynthase family 3 (KS3)" evidence="5">
    <location>
        <begin position="3"/>
        <end position="403"/>
    </location>
</feature>
<reference evidence="6 7" key="1">
    <citation type="submission" date="2020-08" db="EMBL/GenBank/DDBJ databases">
        <title>Sequencing the genomes of 1000 actinobacteria strains.</title>
        <authorList>
            <person name="Klenk H.-P."/>
        </authorList>
    </citation>
    <scope>NUCLEOTIDE SEQUENCE [LARGE SCALE GENOMIC DNA]</scope>
    <source>
        <strain evidence="6 7">DSM 44230</strain>
    </source>
</reference>
<dbReference type="InterPro" id="IPR014031">
    <property type="entry name" value="Ketoacyl_synth_C"/>
</dbReference>
<evidence type="ECO:0000313" key="6">
    <source>
        <dbReference type="EMBL" id="MBB4676129.1"/>
    </source>
</evidence>
<dbReference type="InterPro" id="IPR000794">
    <property type="entry name" value="Beta-ketoacyl_synthase"/>
</dbReference>
<dbReference type="Pfam" id="PF02801">
    <property type="entry name" value="Ketoacyl-synt_C"/>
    <property type="match status" value="1"/>
</dbReference>
<proteinExistence type="inferred from homology"/>
<accession>A0A7W7CAI2</accession>
<dbReference type="Proteomes" id="UP000533598">
    <property type="component" value="Unassembled WGS sequence"/>
</dbReference>
<dbReference type="SMART" id="SM00825">
    <property type="entry name" value="PKS_KS"/>
    <property type="match status" value="1"/>
</dbReference>
<dbReference type="InterPro" id="IPR014030">
    <property type="entry name" value="Ketoacyl_synth_N"/>
</dbReference>
<dbReference type="GO" id="GO:0004315">
    <property type="term" value="F:3-oxoacyl-[acyl-carrier-protein] synthase activity"/>
    <property type="evidence" value="ECO:0007669"/>
    <property type="project" value="TreeGrafter"/>
</dbReference>
<dbReference type="GO" id="GO:0006633">
    <property type="term" value="P:fatty acid biosynthetic process"/>
    <property type="evidence" value="ECO:0007669"/>
    <property type="project" value="TreeGrafter"/>
</dbReference>
<name>A0A7W7CAI2_9PSEU</name>
<evidence type="ECO:0000313" key="7">
    <source>
        <dbReference type="Proteomes" id="UP000533598"/>
    </source>
</evidence>
<dbReference type="SUPFAM" id="SSF53901">
    <property type="entry name" value="Thiolase-like"/>
    <property type="match status" value="2"/>
</dbReference>
<dbReference type="EMBL" id="JACHMH010000001">
    <property type="protein sequence ID" value="MBB4676129.1"/>
    <property type="molecule type" value="Genomic_DNA"/>
</dbReference>
<keyword evidence="7" id="KW-1185">Reference proteome</keyword>
<evidence type="ECO:0000256" key="1">
    <source>
        <dbReference type="ARBA" id="ARBA00008467"/>
    </source>
</evidence>
<keyword evidence="2 4" id="KW-0808">Transferase</keyword>
<evidence type="ECO:0000256" key="3">
    <source>
        <dbReference type="ARBA" id="ARBA00023315"/>
    </source>
</evidence>
<dbReference type="InterPro" id="IPR020841">
    <property type="entry name" value="PKS_Beta-ketoAc_synthase_dom"/>
</dbReference>
<evidence type="ECO:0000256" key="2">
    <source>
        <dbReference type="ARBA" id="ARBA00022679"/>
    </source>
</evidence>
<evidence type="ECO:0000259" key="5">
    <source>
        <dbReference type="PROSITE" id="PS52004"/>
    </source>
</evidence>
<keyword evidence="3 6" id="KW-0012">Acyltransferase</keyword>
<organism evidence="6 7">
    <name type="scientific">Crossiella cryophila</name>
    <dbReference type="NCBI Taxonomy" id="43355"/>
    <lineage>
        <taxon>Bacteria</taxon>
        <taxon>Bacillati</taxon>
        <taxon>Actinomycetota</taxon>
        <taxon>Actinomycetes</taxon>
        <taxon>Pseudonocardiales</taxon>
        <taxon>Pseudonocardiaceae</taxon>
        <taxon>Crossiella</taxon>
    </lineage>
</organism>
<gene>
    <name evidence="6" type="ORF">HNR67_002247</name>
</gene>